<protein>
    <recommendedName>
        <fullName evidence="3">histidine kinase</fullName>
        <ecNumber evidence="3">2.7.13.3</ecNumber>
    </recommendedName>
</protein>
<evidence type="ECO:0000256" key="2">
    <source>
        <dbReference type="ARBA" id="ARBA00004370"/>
    </source>
</evidence>
<dbReference type="InterPro" id="IPR036890">
    <property type="entry name" value="HATPase_C_sf"/>
</dbReference>
<dbReference type="SUPFAM" id="SSF47384">
    <property type="entry name" value="Homodimeric domain of signal transducing histidine kinase"/>
    <property type="match status" value="1"/>
</dbReference>
<keyword evidence="11" id="KW-0175">Coiled coil</keyword>
<dbReference type="Pfam" id="PF00512">
    <property type="entry name" value="HisKA"/>
    <property type="match status" value="1"/>
</dbReference>
<dbReference type="SMART" id="SM00388">
    <property type="entry name" value="HisKA"/>
    <property type="match status" value="1"/>
</dbReference>
<evidence type="ECO:0000256" key="4">
    <source>
        <dbReference type="ARBA" id="ARBA00022553"/>
    </source>
</evidence>
<dbReference type="AlphaFoldDB" id="A0A2N5ZL66"/>
<keyword evidence="8" id="KW-0067">ATP-binding</keyword>
<evidence type="ECO:0000256" key="9">
    <source>
        <dbReference type="ARBA" id="ARBA00023012"/>
    </source>
</evidence>
<evidence type="ECO:0000313" key="15">
    <source>
        <dbReference type="Proteomes" id="UP000234857"/>
    </source>
</evidence>
<feature type="non-terminal residue" evidence="14">
    <location>
        <position position="1"/>
    </location>
</feature>
<keyword evidence="9" id="KW-0902">Two-component regulatory system</keyword>
<comment type="subcellular location">
    <subcellularLocation>
        <location evidence="2">Membrane</location>
    </subcellularLocation>
</comment>
<sequence length="288" mass="32730">LKNNENEYIWVNSTAEAIRTKDGDAYRVVGSTRDITERKLWEKALMEAKEEAEVANRTKSQFLANISHEIRTPMTAILGMTEILLYSELDEELKKYAQIINDSGWGLLELINQILDLSKIESNKFSLLYSHFNIKNMLEGIITMLKVQTDKKNIKLNIIFSEDLPENINSDQNRLKQVIVNLLGNAIKFTEKGEVLVEVYNKNETICFDIKDTGIGIPENKLKTIFESFQQVDASHTRKYGGSGLGLTISKHLVEMMGGKIRVESEFGKGSTFSFCIPVNIEQETVNR</sequence>
<dbReference type="PROSITE" id="PS50113">
    <property type="entry name" value="PAC"/>
    <property type="match status" value="1"/>
</dbReference>
<feature type="coiled-coil region" evidence="11">
    <location>
        <begin position="38"/>
        <end position="65"/>
    </location>
</feature>
<dbReference type="PRINTS" id="PR00344">
    <property type="entry name" value="BCTRLSENSOR"/>
</dbReference>
<dbReference type="InterPro" id="IPR036097">
    <property type="entry name" value="HisK_dim/P_sf"/>
</dbReference>
<evidence type="ECO:0000256" key="7">
    <source>
        <dbReference type="ARBA" id="ARBA00022777"/>
    </source>
</evidence>
<evidence type="ECO:0000256" key="3">
    <source>
        <dbReference type="ARBA" id="ARBA00012438"/>
    </source>
</evidence>
<dbReference type="EC" id="2.7.13.3" evidence="3"/>
<dbReference type="Gene3D" id="2.10.70.100">
    <property type="match status" value="1"/>
</dbReference>
<keyword evidence="10" id="KW-0472">Membrane</keyword>
<comment type="catalytic activity">
    <reaction evidence="1">
        <text>ATP + protein L-histidine = ADP + protein N-phospho-L-histidine.</text>
        <dbReference type="EC" id="2.7.13.3"/>
    </reaction>
</comment>
<dbReference type="InterPro" id="IPR035965">
    <property type="entry name" value="PAS-like_dom_sf"/>
</dbReference>
<feature type="domain" description="Histidine kinase" evidence="12">
    <location>
        <begin position="65"/>
        <end position="281"/>
    </location>
</feature>
<evidence type="ECO:0000256" key="5">
    <source>
        <dbReference type="ARBA" id="ARBA00022679"/>
    </source>
</evidence>
<evidence type="ECO:0000256" key="11">
    <source>
        <dbReference type="SAM" id="Coils"/>
    </source>
</evidence>
<evidence type="ECO:0000256" key="10">
    <source>
        <dbReference type="ARBA" id="ARBA00023136"/>
    </source>
</evidence>
<evidence type="ECO:0000256" key="8">
    <source>
        <dbReference type="ARBA" id="ARBA00022840"/>
    </source>
</evidence>
<dbReference type="SMART" id="SM00387">
    <property type="entry name" value="HATPase_c"/>
    <property type="match status" value="1"/>
</dbReference>
<gene>
    <name evidence="14" type="ORF">C0601_01855</name>
</gene>
<dbReference type="GO" id="GO:0005524">
    <property type="term" value="F:ATP binding"/>
    <property type="evidence" value="ECO:0007669"/>
    <property type="project" value="UniProtKB-KW"/>
</dbReference>
<dbReference type="CDD" id="cd00082">
    <property type="entry name" value="HisKA"/>
    <property type="match status" value="1"/>
</dbReference>
<dbReference type="InterPro" id="IPR003594">
    <property type="entry name" value="HATPase_dom"/>
</dbReference>
<dbReference type="Gene3D" id="3.30.565.10">
    <property type="entry name" value="Histidine kinase-like ATPase, C-terminal domain"/>
    <property type="match status" value="1"/>
</dbReference>
<evidence type="ECO:0000259" key="13">
    <source>
        <dbReference type="PROSITE" id="PS50113"/>
    </source>
</evidence>
<dbReference type="FunFam" id="3.30.565.10:FF:000078">
    <property type="entry name" value="Two-component sensor histidine kinase"/>
    <property type="match status" value="1"/>
</dbReference>
<reference evidence="14 15" key="1">
    <citation type="submission" date="2017-11" db="EMBL/GenBank/DDBJ databases">
        <title>Genome-resolved metagenomics identifies genetic mobility, metabolic interactions, and unexpected diversity in perchlorate-reducing communities.</title>
        <authorList>
            <person name="Barnum T.P."/>
            <person name="Figueroa I.A."/>
            <person name="Carlstrom C.I."/>
            <person name="Lucas L.N."/>
            <person name="Engelbrektson A.L."/>
            <person name="Coates J.D."/>
        </authorList>
    </citation>
    <scope>NUCLEOTIDE SEQUENCE [LARGE SCALE GENOMIC DNA]</scope>
    <source>
        <strain evidence="14">BM706</strain>
    </source>
</reference>
<dbReference type="GO" id="GO:0016020">
    <property type="term" value="C:membrane"/>
    <property type="evidence" value="ECO:0007669"/>
    <property type="project" value="UniProtKB-SubCell"/>
</dbReference>
<dbReference type="InterPro" id="IPR005467">
    <property type="entry name" value="His_kinase_dom"/>
</dbReference>
<name>A0A2N5ZL66_MUIH1</name>
<accession>A0A2N5ZL66</accession>
<organism evidence="14 15">
    <name type="scientific">Muiribacterium halophilum</name>
    <dbReference type="NCBI Taxonomy" id="2053465"/>
    <lineage>
        <taxon>Bacteria</taxon>
        <taxon>Candidatus Muiribacteriota</taxon>
        <taxon>Candidatus Muiribacteriia</taxon>
        <taxon>Candidatus Muiribacteriales</taxon>
        <taxon>Candidatus Muiribacteriaceae</taxon>
        <taxon>Candidatus Muiribacterium</taxon>
    </lineage>
</organism>
<comment type="caution">
    <text evidence="14">The sequence shown here is derived from an EMBL/GenBank/DDBJ whole genome shotgun (WGS) entry which is preliminary data.</text>
</comment>
<dbReference type="SUPFAM" id="SSF55874">
    <property type="entry name" value="ATPase domain of HSP90 chaperone/DNA topoisomerase II/histidine kinase"/>
    <property type="match status" value="1"/>
</dbReference>
<evidence type="ECO:0000259" key="12">
    <source>
        <dbReference type="PROSITE" id="PS50109"/>
    </source>
</evidence>
<dbReference type="Pfam" id="PF02518">
    <property type="entry name" value="HATPase_c"/>
    <property type="match status" value="1"/>
</dbReference>
<dbReference type="InterPro" id="IPR004358">
    <property type="entry name" value="Sig_transdc_His_kin-like_C"/>
</dbReference>
<keyword evidence="7 14" id="KW-0418">Kinase</keyword>
<dbReference type="GO" id="GO:0000155">
    <property type="term" value="F:phosphorelay sensor kinase activity"/>
    <property type="evidence" value="ECO:0007669"/>
    <property type="project" value="InterPro"/>
</dbReference>
<evidence type="ECO:0000256" key="1">
    <source>
        <dbReference type="ARBA" id="ARBA00000085"/>
    </source>
</evidence>
<dbReference type="InterPro" id="IPR003661">
    <property type="entry name" value="HisK_dim/P_dom"/>
</dbReference>
<keyword evidence="5" id="KW-0808">Transferase</keyword>
<dbReference type="PANTHER" id="PTHR43711">
    <property type="entry name" value="TWO-COMPONENT HISTIDINE KINASE"/>
    <property type="match status" value="1"/>
</dbReference>
<evidence type="ECO:0000313" key="14">
    <source>
        <dbReference type="EMBL" id="PLX19438.1"/>
    </source>
</evidence>
<evidence type="ECO:0000256" key="6">
    <source>
        <dbReference type="ARBA" id="ARBA00022741"/>
    </source>
</evidence>
<dbReference type="Gene3D" id="1.10.287.130">
    <property type="match status" value="1"/>
</dbReference>
<dbReference type="InterPro" id="IPR000700">
    <property type="entry name" value="PAS-assoc_C"/>
</dbReference>
<proteinExistence type="predicted"/>
<dbReference type="EMBL" id="PKTG01000031">
    <property type="protein sequence ID" value="PLX19438.1"/>
    <property type="molecule type" value="Genomic_DNA"/>
</dbReference>
<dbReference type="Proteomes" id="UP000234857">
    <property type="component" value="Unassembled WGS sequence"/>
</dbReference>
<dbReference type="FunFam" id="1.10.287.130:FF:000038">
    <property type="entry name" value="Sensory transduction histidine kinase"/>
    <property type="match status" value="1"/>
</dbReference>
<dbReference type="SUPFAM" id="SSF55785">
    <property type="entry name" value="PYP-like sensor domain (PAS domain)"/>
    <property type="match status" value="1"/>
</dbReference>
<dbReference type="PROSITE" id="PS50109">
    <property type="entry name" value="HIS_KIN"/>
    <property type="match status" value="1"/>
</dbReference>
<feature type="domain" description="PAC" evidence="13">
    <location>
        <begin position="1"/>
        <end position="47"/>
    </location>
</feature>
<keyword evidence="4" id="KW-0597">Phosphoprotein</keyword>
<keyword evidence="6" id="KW-0547">Nucleotide-binding</keyword>
<dbReference type="InterPro" id="IPR050736">
    <property type="entry name" value="Sensor_HK_Regulatory"/>
</dbReference>
<dbReference type="PANTHER" id="PTHR43711:SF31">
    <property type="entry name" value="HISTIDINE KINASE"/>
    <property type="match status" value="1"/>
</dbReference>
<dbReference type="CDD" id="cd16922">
    <property type="entry name" value="HATPase_EvgS-ArcB-TorS-like"/>
    <property type="match status" value="1"/>
</dbReference>